<evidence type="ECO:0000313" key="2">
    <source>
        <dbReference type="EMBL" id="KAK2160847.1"/>
    </source>
</evidence>
<keyword evidence="3" id="KW-1185">Reference proteome</keyword>
<protein>
    <submittedName>
        <fullName evidence="2">Uncharacterized protein</fullName>
    </submittedName>
</protein>
<feature type="non-terminal residue" evidence="2">
    <location>
        <position position="42"/>
    </location>
</feature>
<gene>
    <name evidence="2" type="ORF">LSH36_126g04000</name>
</gene>
<feature type="compositionally biased region" description="Basic residues" evidence="1">
    <location>
        <begin position="24"/>
        <end position="33"/>
    </location>
</feature>
<dbReference type="AlphaFoldDB" id="A0AAD9JXC5"/>
<sequence>MAVATGLYRVTSSRRVGGGEPPLPKKRTSHTHAQKASLRNCY</sequence>
<feature type="region of interest" description="Disordered" evidence="1">
    <location>
        <begin position="1"/>
        <end position="42"/>
    </location>
</feature>
<evidence type="ECO:0000313" key="3">
    <source>
        <dbReference type="Proteomes" id="UP001208570"/>
    </source>
</evidence>
<organism evidence="2 3">
    <name type="scientific">Paralvinella palmiformis</name>
    <dbReference type="NCBI Taxonomy" id="53620"/>
    <lineage>
        <taxon>Eukaryota</taxon>
        <taxon>Metazoa</taxon>
        <taxon>Spiralia</taxon>
        <taxon>Lophotrochozoa</taxon>
        <taxon>Annelida</taxon>
        <taxon>Polychaeta</taxon>
        <taxon>Sedentaria</taxon>
        <taxon>Canalipalpata</taxon>
        <taxon>Terebellida</taxon>
        <taxon>Terebelliformia</taxon>
        <taxon>Alvinellidae</taxon>
        <taxon>Paralvinella</taxon>
    </lineage>
</organism>
<dbReference type="EMBL" id="JAODUP010000126">
    <property type="protein sequence ID" value="KAK2160847.1"/>
    <property type="molecule type" value="Genomic_DNA"/>
</dbReference>
<accession>A0AAD9JXC5</accession>
<name>A0AAD9JXC5_9ANNE</name>
<proteinExistence type="predicted"/>
<reference evidence="2" key="1">
    <citation type="journal article" date="2023" name="Mol. Biol. Evol.">
        <title>Third-Generation Sequencing Reveals the Adaptive Role of the Epigenome in Three Deep-Sea Polychaetes.</title>
        <authorList>
            <person name="Perez M."/>
            <person name="Aroh O."/>
            <person name="Sun Y."/>
            <person name="Lan Y."/>
            <person name="Juniper S.K."/>
            <person name="Young C.R."/>
            <person name="Angers B."/>
            <person name="Qian P.Y."/>
        </authorList>
    </citation>
    <scope>NUCLEOTIDE SEQUENCE</scope>
    <source>
        <strain evidence="2">P08H-3</strain>
    </source>
</reference>
<dbReference type="Proteomes" id="UP001208570">
    <property type="component" value="Unassembled WGS sequence"/>
</dbReference>
<comment type="caution">
    <text evidence="2">The sequence shown here is derived from an EMBL/GenBank/DDBJ whole genome shotgun (WGS) entry which is preliminary data.</text>
</comment>
<evidence type="ECO:0000256" key="1">
    <source>
        <dbReference type="SAM" id="MobiDB-lite"/>
    </source>
</evidence>